<feature type="zinc finger region" description="TAZ-type" evidence="15">
    <location>
        <begin position="7"/>
        <end position="107"/>
    </location>
</feature>
<evidence type="ECO:0000256" key="16">
    <source>
        <dbReference type="SAM" id="MobiDB-lite"/>
    </source>
</evidence>
<dbReference type="Gene3D" id="1.10.246.20">
    <property type="entry name" value="Coactivator CBP, KIX domain"/>
    <property type="match status" value="1"/>
</dbReference>
<dbReference type="Pfam" id="PF06001">
    <property type="entry name" value="RING_CBP-p300"/>
    <property type="match status" value="1"/>
</dbReference>
<organism evidence="20 21">
    <name type="scientific">Rotaria magnacalcarata</name>
    <dbReference type="NCBI Taxonomy" id="392030"/>
    <lineage>
        <taxon>Eukaryota</taxon>
        <taxon>Metazoa</taxon>
        <taxon>Spiralia</taxon>
        <taxon>Gnathifera</taxon>
        <taxon>Rotifera</taxon>
        <taxon>Eurotatoria</taxon>
        <taxon>Bdelloidea</taxon>
        <taxon>Philodinida</taxon>
        <taxon>Philodinidae</taxon>
        <taxon>Rotaria</taxon>
    </lineage>
</organism>
<dbReference type="PANTHER" id="PTHR13808">
    <property type="entry name" value="CBP/P300-RELATED"/>
    <property type="match status" value="1"/>
</dbReference>
<dbReference type="Gene3D" id="1.20.1020.10">
    <property type="entry name" value="TAZ domain"/>
    <property type="match status" value="1"/>
</dbReference>
<comment type="catalytic activity">
    <reaction evidence="13">
        <text>L-lysyl-[protein] + acetyl-CoA = N(6)-acetyl-L-lysyl-[protein] + CoA + H(+)</text>
        <dbReference type="Rhea" id="RHEA:45948"/>
        <dbReference type="Rhea" id="RHEA-COMP:9752"/>
        <dbReference type="Rhea" id="RHEA-COMP:10731"/>
        <dbReference type="ChEBI" id="CHEBI:15378"/>
        <dbReference type="ChEBI" id="CHEBI:29969"/>
        <dbReference type="ChEBI" id="CHEBI:57287"/>
        <dbReference type="ChEBI" id="CHEBI:57288"/>
        <dbReference type="ChEBI" id="CHEBI:61930"/>
        <dbReference type="EC" id="2.3.1.48"/>
    </reaction>
</comment>
<dbReference type="Gene3D" id="2.10.110.40">
    <property type="match status" value="1"/>
</dbReference>
<dbReference type="SMART" id="SM00551">
    <property type="entry name" value="ZnF_TAZ"/>
    <property type="match status" value="1"/>
</dbReference>
<dbReference type="EC" id="2.3.1.48" evidence="2"/>
<dbReference type="InterPro" id="IPR035898">
    <property type="entry name" value="TAZ_dom_sf"/>
</dbReference>
<feature type="domain" description="TAZ-type" evidence="18">
    <location>
        <begin position="7"/>
        <end position="107"/>
    </location>
</feature>
<dbReference type="InterPro" id="IPR003101">
    <property type="entry name" value="KIX_dom"/>
</dbReference>
<dbReference type="Proteomes" id="UP000663824">
    <property type="component" value="Unassembled WGS sequence"/>
</dbReference>
<feature type="domain" description="KIX" evidence="19">
    <location>
        <begin position="137"/>
        <end position="216"/>
    </location>
</feature>
<dbReference type="Pfam" id="PF02135">
    <property type="entry name" value="zf-TAZ"/>
    <property type="match status" value="1"/>
</dbReference>
<accession>A0A816X4B4</accession>
<dbReference type="Gene3D" id="1.20.920.10">
    <property type="entry name" value="Bromodomain-like"/>
    <property type="match status" value="1"/>
</dbReference>
<evidence type="ECO:0000256" key="5">
    <source>
        <dbReference type="ARBA" id="ARBA00022737"/>
    </source>
</evidence>
<dbReference type="PROSITE" id="PS50014">
    <property type="entry name" value="BROMODOMAIN_2"/>
    <property type="match status" value="1"/>
</dbReference>
<dbReference type="Pfam" id="PF00439">
    <property type="entry name" value="Bromodomain"/>
    <property type="match status" value="1"/>
</dbReference>
<dbReference type="InterPro" id="IPR001487">
    <property type="entry name" value="Bromodomain"/>
</dbReference>
<evidence type="ECO:0000256" key="2">
    <source>
        <dbReference type="ARBA" id="ARBA00013184"/>
    </source>
</evidence>
<protein>
    <recommendedName>
        <fullName evidence="2">histone acetyltransferase</fullName>
        <ecNumber evidence="2">2.3.1.48</ecNumber>
    </recommendedName>
</protein>
<evidence type="ECO:0000256" key="11">
    <source>
        <dbReference type="ARBA" id="ARBA00023163"/>
    </source>
</evidence>
<keyword evidence="11" id="KW-0804">Transcription</keyword>
<dbReference type="InterPro" id="IPR036529">
    <property type="entry name" value="KIX_dom_sf"/>
</dbReference>
<dbReference type="PANTHER" id="PTHR13808:SF1">
    <property type="entry name" value="HISTONE ACETYLTRANSFERASE"/>
    <property type="match status" value="1"/>
</dbReference>
<dbReference type="PROSITE" id="PS50134">
    <property type="entry name" value="ZF_TAZ"/>
    <property type="match status" value="1"/>
</dbReference>
<dbReference type="InterPro" id="IPR036427">
    <property type="entry name" value="Bromodomain-like_sf"/>
</dbReference>
<dbReference type="InterPro" id="IPR013178">
    <property type="entry name" value="Histone_AcTrfase_Rtt109/CBP"/>
</dbReference>
<keyword evidence="4 15" id="KW-0479">Metal-binding</keyword>
<evidence type="ECO:0000256" key="3">
    <source>
        <dbReference type="ARBA" id="ARBA00022679"/>
    </source>
</evidence>
<evidence type="ECO:0000256" key="13">
    <source>
        <dbReference type="ARBA" id="ARBA00048017"/>
    </source>
</evidence>
<dbReference type="GO" id="GO:0005634">
    <property type="term" value="C:nucleus"/>
    <property type="evidence" value="ECO:0007669"/>
    <property type="project" value="UniProtKB-SubCell"/>
</dbReference>
<evidence type="ECO:0000256" key="10">
    <source>
        <dbReference type="ARBA" id="ARBA00023117"/>
    </source>
</evidence>
<keyword evidence="10 14" id="KW-0103">Bromodomain</keyword>
<evidence type="ECO:0000256" key="8">
    <source>
        <dbReference type="ARBA" id="ARBA00022853"/>
    </source>
</evidence>
<gene>
    <name evidence="20" type="ORF">MBJ925_LOCUS29602</name>
</gene>
<keyword evidence="12" id="KW-0539">Nucleus</keyword>
<evidence type="ECO:0000256" key="7">
    <source>
        <dbReference type="ARBA" id="ARBA00022833"/>
    </source>
</evidence>
<dbReference type="SUPFAM" id="SSF57933">
    <property type="entry name" value="TAZ domain"/>
    <property type="match status" value="1"/>
</dbReference>
<dbReference type="SUPFAM" id="SSF47370">
    <property type="entry name" value="Bromodomain"/>
    <property type="match status" value="1"/>
</dbReference>
<dbReference type="EMBL" id="CAJNRE010015848">
    <property type="protein sequence ID" value="CAF2141463.1"/>
    <property type="molecule type" value="Genomic_DNA"/>
</dbReference>
<feature type="domain" description="Bromo" evidence="17">
    <location>
        <begin position="391"/>
        <end position="463"/>
    </location>
</feature>
<evidence type="ECO:0000313" key="20">
    <source>
        <dbReference type="EMBL" id="CAF2141463.1"/>
    </source>
</evidence>
<dbReference type="PROSITE" id="PS50952">
    <property type="entry name" value="KIX"/>
    <property type="match status" value="1"/>
</dbReference>
<evidence type="ECO:0000259" key="19">
    <source>
        <dbReference type="PROSITE" id="PS50952"/>
    </source>
</evidence>
<keyword evidence="8" id="KW-0156">Chromatin regulator</keyword>
<dbReference type="GO" id="GO:0003713">
    <property type="term" value="F:transcription coactivator activity"/>
    <property type="evidence" value="ECO:0007669"/>
    <property type="project" value="TreeGrafter"/>
</dbReference>
<evidence type="ECO:0000256" key="14">
    <source>
        <dbReference type="PROSITE-ProRule" id="PRU00035"/>
    </source>
</evidence>
<proteinExistence type="predicted"/>
<dbReference type="GO" id="GO:0000123">
    <property type="term" value="C:histone acetyltransferase complex"/>
    <property type="evidence" value="ECO:0007669"/>
    <property type="project" value="TreeGrafter"/>
</dbReference>
<keyword evidence="9" id="KW-0805">Transcription regulation</keyword>
<evidence type="ECO:0000313" key="21">
    <source>
        <dbReference type="Proteomes" id="UP000663824"/>
    </source>
</evidence>
<evidence type="ECO:0000256" key="9">
    <source>
        <dbReference type="ARBA" id="ARBA00023015"/>
    </source>
</evidence>
<dbReference type="InterPro" id="IPR010303">
    <property type="entry name" value="RING_CBP-p300"/>
</dbReference>
<reference evidence="20" key="1">
    <citation type="submission" date="2021-02" db="EMBL/GenBank/DDBJ databases">
        <authorList>
            <person name="Nowell W R."/>
        </authorList>
    </citation>
    <scope>NUCLEOTIDE SEQUENCE</scope>
</reference>
<dbReference type="SUPFAM" id="SSF47040">
    <property type="entry name" value="Kix domain of CBP (creb binding protein)"/>
    <property type="match status" value="1"/>
</dbReference>
<evidence type="ECO:0000256" key="12">
    <source>
        <dbReference type="ARBA" id="ARBA00023242"/>
    </source>
</evidence>
<sequence length="594" mass="67872">MNYMIAIPSRQQAQSQKDVDNDPTLNRMTVQSSINNRRRQQQQQSIEKQLSNTCTLPHCSTMKNVLQQMTKCDDHKSCTVTDCVTSRQITLHWKQCKNSQCPICQPVKISSTLAKLNQAPTNNNNNNNNSTTTVSLPINKEWQRHVTQEMRNHSVQKIITALIPITDIGAMRDKRIINLANYARCVESETRIQEELEERREKKRVQDMQLVMQPSSSTIHDFNARMNPDPITDDRMLLQIRTTTSLNDYLSSTASNSFQCTAKSESLMALTNVPSNESVSFLLNSDTTISSQAHDMDTKNSLDGNQFKKKAVSQGINHQSMQFSAHDSYSHLSTAVASTTVMIKSQSSTTDDTKQTPPQIDASSRQLPKHPVQFTADELREHLEPVIQKMLLIEDSHRFRQSVDPVALTILDYPTIVKNPMDISTMQDRLKRGLHKTPLEFCDDAWLMFNNAWIYNQKTARVYKMCTKRSDIFADAIDPVVQKLGYCCGRQYVYLPLVMFCYGNQLCCQISCEGNYYYYHNPEPSRINLSLDKYTLCSKCFDSVKSDSIYIGDDPTQTLVEIPKYLFLSSKNDIQEPEALIACTRHWHRVCALH</sequence>
<dbReference type="InterPro" id="IPR038547">
    <property type="entry name" value="RING_CBP-p300_sf"/>
</dbReference>
<dbReference type="GO" id="GO:0004402">
    <property type="term" value="F:histone acetyltransferase activity"/>
    <property type="evidence" value="ECO:0007669"/>
    <property type="project" value="InterPro"/>
</dbReference>
<keyword evidence="5" id="KW-0677">Repeat</keyword>
<dbReference type="PRINTS" id="PR00503">
    <property type="entry name" value="BROMODOMAIN"/>
</dbReference>
<dbReference type="GO" id="GO:0031490">
    <property type="term" value="F:chromatin DNA binding"/>
    <property type="evidence" value="ECO:0007669"/>
    <property type="project" value="TreeGrafter"/>
</dbReference>
<dbReference type="AlphaFoldDB" id="A0A816X4B4"/>
<name>A0A816X4B4_9BILA</name>
<evidence type="ECO:0000256" key="6">
    <source>
        <dbReference type="ARBA" id="ARBA00022771"/>
    </source>
</evidence>
<evidence type="ECO:0000256" key="4">
    <source>
        <dbReference type="ARBA" id="ARBA00022723"/>
    </source>
</evidence>
<keyword evidence="6 15" id="KW-0863">Zinc-finger</keyword>
<evidence type="ECO:0000256" key="1">
    <source>
        <dbReference type="ARBA" id="ARBA00004123"/>
    </source>
</evidence>
<feature type="compositionally biased region" description="Low complexity" evidence="16">
    <location>
        <begin position="345"/>
        <end position="361"/>
    </location>
</feature>
<evidence type="ECO:0000259" key="18">
    <source>
        <dbReference type="PROSITE" id="PS50134"/>
    </source>
</evidence>
<evidence type="ECO:0000256" key="15">
    <source>
        <dbReference type="PROSITE-ProRule" id="PRU00203"/>
    </source>
</evidence>
<comment type="subcellular location">
    <subcellularLocation>
        <location evidence="1">Nucleus</location>
    </subcellularLocation>
</comment>
<dbReference type="GO" id="GO:0045944">
    <property type="term" value="P:positive regulation of transcription by RNA polymerase II"/>
    <property type="evidence" value="ECO:0007669"/>
    <property type="project" value="TreeGrafter"/>
</dbReference>
<dbReference type="InterPro" id="IPR000197">
    <property type="entry name" value="Znf_TAZ"/>
</dbReference>
<dbReference type="Pfam" id="PF02172">
    <property type="entry name" value="KIX"/>
    <property type="match status" value="1"/>
</dbReference>
<dbReference type="SMART" id="SM00297">
    <property type="entry name" value="BROMO"/>
    <property type="match status" value="1"/>
</dbReference>
<keyword evidence="3" id="KW-0808">Transferase</keyword>
<keyword evidence="7 15" id="KW-0862">Zinc</keyword>
<comment type="caution">
    <text evidence="20">The sequence shown here is derived from an EMBL/GenBank/DDBJ whole genome shotgun (WGS) entry which is preliminary data.</text>
</comment>
<dbReference type="GO" id="GO:0005667">
    <property type="term" value="C:transcription regulator complex"/>
    <property type="evidence" value="ECO:0007669"/>
    <property type="project" value="TreeGrafter"/>
</dbReference>
<dbReference type="GO" id="GO:0008270">
    <property type="term" value="F:zinc ion binding"/>
    <property type="evidence" value="ECO:0007669"/>
    <property type="project" value="UniProtKB-KW"/>
</dbReference>
<feature type="region of interest" description="Disordered" evidence="16">
    <location>
        <begin position="345"/>
        <end position="368"/>
    </location>
</feature>
<evidence type="ECO:0000259" key="17">
    <source>
        <dbReference type="PROSITE" id="PS50014"/>
    </source>
</evidence>